<gene>
    <name evidence="1" type="ORF">D1825_10510</name>
</gene>
<accession>A0A413RKY3</accession>
<sequence>MPAALRCRYRRGMHLRVDLQTRRARRAARRVLAQTCLECGHPWLEHSDGGDAPSIAGMCGECQHEVEHSERDDGRQCRVVVPNALVVRAQEAASQAEYGVAANHIDALHEHFDTVLGQDVREGPRFD</sequence>
<keyword evidence="2" id="KW-1185">Reference proteome</keyword>
<evidence type="ECO:0000313" key="1">
    <source>
        <dbReference type="EMBL" id="RHA40261.1"/>
    </source>
</evidence>
<protein>
    <submittedName>
        <fullName evidence="1">Uncharacterized protein</fullName>
    </submittedName>
</protein>
<proteinExistence type="predicted"/>
<dbReference type="Proteomes" id="UP000283374">
    <property type="component" value="Unassembled WGS sequence"/>
</dbReference>
<evidence type="ECO:0000313" key="2">
    <source>
        <dbReference type="Proteomes" id="UP000283374"/>
    </source>
</evidence>
<dbReference type="AlphaFoldDB" id="A0A413RKY3"/>
<organism evidence="1 2">
    <name type="scientific">Cellulomonas rhizosphaerae</name>
    <dbReference type="NCBI Taxonomy" id="2293719"/>
    <lineage>
        <taxon>Bacteria</taxon>
        <taxon>Bacillati</taxon>
        <taxon>Actinomycetota</taxon>
        <taxon>Actinomycetes</taxon>
        <taxon>Micrococcales</taxon>
        <taxon>Cellulomonadaceae</taxon>
        <taxon>Cellulomonas</taxon>
    </lineage>
</organism>
<comment type="caution">
    <text evidence="1">The sequence shown here is derived from an EMBL/GenBank/DDBJ whole genome shotgun (WGS) entry which is preliminary data.</text>
</comment>
<reference evidence="1 2" key="1">
    <citation type="submission" date="2018-08" db="EMBL/GenBank/DDBJ databases">
        <title>Cellulomonas rhizosphaerae sp. nov., a novel actinomycete isolated from soil.</title>
        <authorList>
            <person name="Tian Y."/>
        </authorList>
    </citation>
    <scope>NUCLEOTIDE SEQUENCE [LARGE SCALE GENOMIC DNA]</scope>
    <source>
        <strain evidence="1 2">NEAU-TCZ24</strain>
    </source>
</reference>
<dbReference type="EMBL" id="QWKP01000197">
    <property type="protein sequence ID" value="RHA40261.1"/>
    <property type="molecule type" value="Genomic_DNA"/>
</dbReference>
<name>A0A413RKY3_9CELL</name>